<dbReference type="Gene3D" id="3.30.1330.10">
    <property type="entry name" value="PurM-like, N-terminal domain"/>
    <property type="match status" value="1"/>
</dbReference>
<dbReference type="GO" id="GO:0004641">
    <property type="term" value="F:phosphoribosylformylglycinamidine cyclo-ligase activity"/>
    <property type="evidence" value="ECO:0007669"/>
    <property type="project" value="UniProtKB-EC"/>
</dbReference>
<keyword evidence="7 12" id="KW-0067">ATP-binding</keyword>
<dbReference type="InterPro" id="IPR036676">
    <property type="entry name" value="PurM-like_C_sf"/>
</dbReference>
<dbReference type="PANTHER" id="PTHR10520:SF12">
    <property type="entry name" value="TRIFUNCTIONAL PURINE BIOSYNTHETIC PROTEIN ADENOSINE-3"/>
    <property type="match status" value="1"/>
</dbReference>
<evidence type="ECO:0000256" key="2">
    <source>
        <dbReference type="ARBA" id="ARBA00010280"/>
    </source>
</evidence>
<organism evidence="15 16">
    <name type="scientific">Granulicella cerasi</name>
    <dbReference type="NCBI Taxonomy" id="741063"/>
    <lineage>
        <taxon>Bacteria</taxon>
        <taxon>Pseudomonadati</taxon>
        <taxon>Acidobacteriota</taxon>
        <taxon>Terriglobia</taxon>
        <taxon>Terriglobales</taxon>
        <taxon>Acidobacteriaceae</taxon>
        <taxon>Granulicella</taxon>
    </lineage>
</organism>
<evidence type="ECO:0000256" key="3">
    <source>
        <dbReference type="ARBA" id="ARBA00013047"/>
    </source>
</evidence>
<comment type="caution">
    <text evidence="15">The sequence shown here is derived from an EMBL/GenBank/DDBJ whole genome shotgun (WGS) entry which is preliminary data.</text>
</comment>
<evidence type="ECO:0000313" key="16">
    <source>
        <dbReference type="Proteomes" id="UP001596391"/>
    </source>
</evidence>
<evidence type="ECO:0000313" key="15">
    <source>
        <dbReference type="EMBL" id="MFC6644375.1"/>
    </source>
</evidence>
<dbReference type="EMBL" id="JBHSWI010000001">
    <property type="protein sequence ID" value="MFC6644375.1"/>
    <property type="molecule type" value="Genomic_DNA"/>
</dbReference>
<feature type="domain" description="PurM-like C-terminal" evidence="14">
    <location>
        <begin position="179"/>
        <end position="342"/>
    </location>
</feature>
<comment type="subcellular location">
    <subcellularLocation>
        <location evidence="12">Cytoplasm</location>
    </subcellularLocation>
</comment>
<evidence type="ECO:0000256" key="7">
    <source>
        <dbReference type="ARBA" id="ARBA00022840"/>
    </source>
</evidence>
<keyword evidence="5 12" id="KW-0436">Ligase</keyword>
<dbReference type="InterPro" id="IPR010918">
    <property type="entry name" value="PurM-like_C_dom"/>
</dbReference>
<comment type="similarity">
    <text evidence="2 12">Belongs to the AIR synthase family.</text>
</comment>
<evidence type="ECO:0000259" key="13">
    <source>
        <dbReference type="Pfam" id="PF00586"/>
    </source>
</evidence>
<feature type="domain" description="PurM-like N-terminal" evidence="13">
    <location>
        <begin position="60"/>
        <end position="167"/>
    </location>
</feature>
<dbReference type="SUPFAM" id="SSF56042">
    <property type="entry name" value="PurM C-terminal domain-like"/>
    <property type="match status" value="1"/>
</dbReference>
<dbReference type="Proteomes" id="UP001596391">
    <property type="component" value="Unassembled WGS sequence"/>
</dbReference>
<evidence type="ECO:0000256" key="12">
    <source>
        <dbReference type="HAMAP-Rule" id="MF_00741"/>
    </source>
</evidence>
<proteinExistence type="inferred from homology"/>
<dbReference type="Gene3D" id="3.90.650.10">
    <property type="entry name" value="PurM-like C-terminal domain"/>
    <property type="match status" value="1"/>
</dbReference>
<comment type="pathway">
    <text evidence="1 12">Purine metabolism; IMP biosynthesis via de novo pathway; 5-amino-1-(5-phospho-D-ribosyl)imidazole from N(2)-formyl-N(1)-(5-phospho-D-ribosyl)glycinamide: step 2/2.</text>
</comment>
<dbReference type="InterPro" id="IPR036921">
    <property type="entry name" value="PurM-like_N_sf"/>
</dbReference>
<keyword evidence="16" id="KW-1185">Reference proteome</keyword>
<comment type="catalytic activity">
    <reaction evidence="11 12">
        <text>2-formamido-N(1)-(5-O-phospho-beta-D-ribosyl)acetamidine + ATP = 5-amino-1-(5-phospho-beta-D-ribosyl)imidazole + ADP + phosphate + H(+)</text>
        <dbReference type="Rhea" id="RHEA:23032"/>
        <dbReference type="ChEBI" id="CHEBI:15378"/>
        <dbReference type="ChEBI" id="CHEBI:30616"/>
        <dbReference type="ChEBI" id="CHEBI:43474"/>
        <dbReference type="ChEBI" id="CHEBI:137981"/>
        <dbReference type="ChEBI" id="CHEBI:147287"/>
        <dbReference type="ChEBI" id="CHEBI:456216"/>
        <dbReference type="EC" id="6.3.3.1"/>
    </reaction>
</comment>
<gene>
    <name evidence="12 15" type="primary">purM</name>
    <name evidence="15" type="ORF">ACFQBQ_01955</name>
</gene>
<evidence type="ECO:0000256" key="1">
    <source>
        <dbReference type="ARBA" id="ARBA00004686"/>
    </source>
</evidence>
<dbReference type="InterPro" id="IPR004733">
    <property type="entry name" value="PurM_cligase"/>
</dbReference>
<dbReference type="Pfam" id="PF00586">
    <property type="entry name" value="AIRS"/>
    <property type="match status" value="1"/>
</dbReference>
<evidence type="ECO:0000256" key="11">
    <source>
        <dbReference type="ARBA" id="ARBA00049057"/>
    </source>
</evidence>
<name>A0ABW1Z7J2_9BACT</name>
<dbReference type="InterPro" id="IPR016188">
    <property type="entry name" value="PurM-like_N"/>
</dbReference>
<dbReference type="CDD" id="cd02196">
    <property type="entry name" value="PurM"/>
    <property type="match status" value="1"/>
</dbReference>
<evidence type="ECO:0000256" key="9">
    <source>
        <dbReference type="ARBA" id="ARBA00032931"/>
    </source>
</evidence>
<reference evidence="16" key="1">
    <citation type="journal article" date="2019" name="Int. J. Syst. Evol. Microbiol.">
        <title>The Global Catalogue of Microorganisms (GCM) 10K type strain sequencing project: providing services to taxonomists for standard genome sequencing and annotation.</title>
        <authorList>
            <consortium name="The Broad Institute Genomics Platform"/>
            <consortium name="The Broad Institute Genome Sequencing Center for Infectious Disease"/>
            <person name="Wu L."/>
            <person name="Ma J."/>
        </authorList>
    </citation>
    <scope>NUCLEOTIDE SEQUENCE [LARGE SCALE GENOMIC DNA]</scope>
    <source>
        <strain evidence="16">CGMCC 1.16026</strain>
    </source>
</reference>
<sequence>MSKPETIDYKSAGVDIEAGNEAVRRMKQHVAKTHTSAVLSGLGAFGSLFSLKDAVAGLADPVMVQSTDGVGTKTKVTVMAGRYEELGRDLVAAVAGDIAVMGARPLTFLDYLGIHKVEPEIIEAIVRGMSDACAEAGIALVGGETAEMPAVYAPGELDVVGFVTGVVDREKLLDGSTTQEGDVVYGVESTGLHTNGWSLARKLLFQVAKHKVDDTPAELEGKSLADVLLAPHANYVKPIRRALDAGLPIRGMAHITGGGLVENTPRVLPEGFGADIDVRSWAAQPIFALLQKLGNIDAEEMHRVFNMGVGLAIIAPAGLLEELSTAFAPFRVWEIGKVTRAHAGVKLVEAE</sequence>
<accession>A0ABW1Z7J2</accession>
<dbReference type="EC" id="6.3.3.1" evidence="3 12"/>
<protein>
    <recommendedName>
        <fullName evidence="4 12">Phosphoribosylformylglycinamidine cyclo-ligase</fullName>
        <ecNumber evidence="3 12">6.3.3.1</ecNumber>
    </recommendedName>
    <alternativeName>
        <fullName evidence="9 12">AIR synthase</fullName>
    </alternativeName>
    <alternativeName>
        <fullName evidence="10 12">AIRS</fullName>
    </alternativeName>
    <alternativeName>
        <fullName evidence="8 12">Phosphoribosyl-aminoimidazole synthetase</fullName>
    </alternativeName>
</protein>
<evidence type="ECO:0000256" key="6">
    <source>
        <dbReference type="ARBA" id="ARBA00022741"/>
    </source>
</evidence>
<evidence type="ECO:0000256" key="8">
    <source>
        <dbReference type="ARBA" id="ARBA00031908"/>
    </source>
</evidence>
<dbReference type="SUPFAM" id="SSF55326">
    <property type="entry name" value="PurM N-terminal domain-like"/>
    <property type="match status" value="1"/>
</dbReference>
<evidence type="ECO:0000256" key="5">
    <source>
        <dbReference type="ARBA" id="ARBA00022598"/>
    </source>
</evidence>
<keyword evidence="12" id="KW-0963">Cytoplasm</keyword>
<dbReference type="RefSeq" id="WP_263372310.1">
    <property type="nucleotide sequence ID" value="NZ_JAGSYD010000004.1"/>
</dbReference>
<keyword evidence="6 12" id="KW-0547">Nucleotide-binding</keyword>
<evidence type="ECO:0000259" key="14">
    <source>
        <dbReference type="Pfam" id="PF02769"/>
    </source>
</evidence>
<keyword evidence="12" id="KW-0658">Purine biosynthesis</keyword>
<dbReference type="PANTHER" id="PTHR10520">
    <property type="entry name" value="TRIFUNCTIONAL PURINE BIOSYNTHETIC PROTEIN ADENOSINE-3-RELATED"/>
    <property type="match status" value="1"/>
</dbReference>
<dbReference type="NCBIfam" id="TIGR00878">
    <property type="entry name" value="purM"/>
    <property type="match status" value="1"/>
</dbReference>
<evidence type="ECO:0000256" key="10">
    <source>
        <dbReference type="ARBA" id="ARBA00033093"/>
    </source>
</evidence>
<dbReference type="HAMAP" id="MF_00741">
    <property type="entry name" value="AIRS"/>
    <property type="match status" value="1"/>
</dbReference>
<dbReference type="Pfam" id="PF02769">
    <property type="entry name" value="AIRS_C"/>
    <property type="match status" value="1"/>
</dbReference>
<evidence type="ECO:0000256" key="4">
    <source>
        <dbReference type="ARBA" id="ARBA00020367"/>
    </source>
</evidence>